<dbReference type="GO" id="GO:0061710">
    <property type="term" value="F:L-threonylcarbamoyladenylate synthase"/>
    <property type="evidence" value="ECO:0007669"/>
    <property type="project" value="UniProtKB-EC"/>
</dbReference>
<gene>
    <name evidence="16" type="ORF">SAMN04488502_102277</name>
</gene>
<feature type="binding site" evidence="14">
    <location>
        <position position="60"/>
    </location>
    <ligand>
        <name>ATP</name>
        <dbReference type="ChEBI" id="CHEBI:30616"/>
    </ligand>
</feature>
<dbReference type="GO" id="GO:0005524">
    <property type="term" value="F:ATP binding"/>
    <property type="evidence" value="ECO:0007669"/>
    <property type="project" value="UniProtKB-UniRule"/>
</dbReference>
<evidence type="ECO:0000256" key="3">
    <source>
        <dbReference type="ARBA" id="ARBA00012584"/>
    </source>
</evidence>
<evidence type="ECO:0000256" key="6">
    <source>
        <dbReference type="ARBA" id="ARBA00022679"/>
    </source>
</evidence>
<dbReference type="PANTHER" id="PTHR17490">
    <property type="entry name" value="SUA5"/>
    <property type="match status" value="1"/>
</dbReference>
<organism evidence="16 17">
    <name type="scientific">Dendrosporobacter quercicolus</name>
    <dbReference type="NCBI Taxonomy" id="146817"/>
    <lineage>
        <taxon>Bacteria</taxon>
        <taxon>Bacillati</taxon>
        <taxon>Bacillota</taxon>
        <taxon>Negativicutes</taxon>
        <taxon>Selenomonadales</taxon>
        <taxon>Sporomusaceae</taxon>
        <taxon>Dendrosporobacter</taxon>
    </lineage>
</organism>
<dbReference type="Gene3D" id="3.90.870.10">
    <property type="entry name" value="DHBP synthase"/>
    <property type="match status" value="1"/>
</dbReference>
<evidence type="ECO:0000256" key="12">
    <source>
        <dbReference type="ARBA" id="ARBA00048366"/>
    </source>
</evidence>
<evidence type="ECO:0000256" key="4">
    <source>
        <dbReference type="ARBA" id="ARBA00015492"/>
    </source>
</evidence>
<feature type="binding site" evidence="14">
    <location>
        <position position="236"/>
    </location>
    <ligand>
        <name>ATP</name>
        <dbReference type="ChEBI" id="CHEBI:30616"/>
    </ligand>
</feature>
<keyword evidence="5 13" id="KW-0963">Cytoplasm</keyword>
<dbReference type="RefSeq" id="WP_092070690.1">
    <property type="nucleotide sequence ID" value="NZ_FNHB01000002.1"/>
</dbReference>
<reference evidence="16 17" key="1">
    <citation type="submission" date="2016-10" db="EMBL/GenBank/DDBJ databases">
        <authorList>
            <person name="de Groot N.N."/>
        </authorList>
    </citation>
    <scope>NUCLEOTIDE SEQUENCE [LARGE SCALE GENOMIC DNA]</scope>
    <source>
        <strain evidence="16 17">DSM 1736</strain>
    </source>
</reference>
<feature type="binding site" evidence="14">
    <location>
        <position position="197"/>
    </location>
    <ligand>
        <name>ATP</name>
        <dbReference type="ChEBI" id="CHEBI:30616"/>
    </ligand>
</feature>
<dbReference type="GO" id="GO:0003725">
    <property type="term" value="F:double-stranded RNA binding"/>
    <property type="evidence" value="ECO:0007669"/>
    <property type="project" value="UniProtKB-UniRule"/>
</dbReference>
<evidence type="ECO:0000313" key="16">
    <source>
        <dbReference type="EMBL" id="SDM13729.1"/>
    </source>
</evidence>
<dbReference type="GO" id="GO:0005737">
    <property type="term" value="C:cytoplasm"/>
    <property type="evidence" value="ECO:0007669"/>
    <property type="project" value="UniProtKB-SubCell"/>
</dbReference>
<dbReference type="InterPro" id="IPR050156">
    <property type="entry name" value="TC-AMP_synthase_SUA5"/>
</dbReference>
<evidence type="ECO:0000256" key="13">
    <source>
        <dbReference type="PIRNR" id="PIRNR004930"/>
    </source>
</evidence>
<dbReference type="PROSITE" id="PS51163">
    <property type="entry name" value="YRDC"/>
    <property type="match status" value="1"/>
</dbReference>
<dbReference type="InterPro" id="IPR038385">
    <property type="entry name" value="Sua5/YwlC_C"/>
</dbReference>
<dbReference type="InterPro" id="IPR017945">
    <property type="entry name" value="DHBP_synth_RibB-like_a/b_dom"/>
</dbReference>
<dbReference type="NCBIfam" id="TIGR00057">
    <property type="entry name" value="L-threonylcarbamoyladenylate synthase"/>
    <property type="match status" value="1"/>
</dbReference>
<dbReference type="OrthoDB" id="9814580at2"/>
<dbReference type="GO" id="GO:0000049">
    <property type="term" value="F:tRNA binding"/>
    <property type="evidence" value="ECO:0007669"/>
    <property type="project" value="TreeGrafter"/>
</dbReference>
<dbReference type="Pfam" id="PF03481">
    <property type="entry name" value="Sua5_C"/>
    <property type="match status" value="1"/>
</dbReference>
<dbReference type="EC" id="2.7.7.87" evidence="3 13"/>
<evidence type="ECO:0000259" key="15">
    <source>
        <dbReference type="PROSITE" id="PS51163"/>
    </source>
</evidence>
<evidence type="ECO:0000256" key="1">
    <source>
        <dbReference type="ARBA" id="ARBA00004496"/>
    </source>
</evidence>
<evidence type="ECO:0000256" key="2">
    <source>
        <dbReference type="ARBA" id="ARBA00007663"/>
    </source>
</evidence>
<evidence type="ECO:0000256" key="5">
    <source>
        <dbReference type="ARBA" id="ARBA00022490"/>
    </source>
</evidence>
<evidence type="ECO:0000256" key="10">
    <source>
        <dbReference type="ARBA" id="ARBA00022840"/>
    </source>
</evidence>
<evidence type="ECO:0000256" key="8">
    <source>
        <dbReference type="ARBA" id="ARBA00022695"/>
    </source>
</evidence>
<keyword evidence="10 13" id="KW-0067">ATP-binding</keyword>
<feature type="binding site" evidence="14">
    <location>
        <position position="183"/>
    </location>
    <ligand>
        <name>L-threonine</name>
        <dbReference type="ChEBI" id="CHEBI:57926"/>
    </ligand>
</feature>
<dbReference type="FunFam" id="3.90.870.10:FF:000009">
    <property type="entry name" value="Threonylcarbamoyl-AMP synthase, putative"/>
    <property type="match status" value="1"/>
</dbReference>
<dbReference type="PANTHER" id="PTHR17490:SF16">
    <property type="entry name" value="THREONYLCARBAMOYL-AMP SYNTHASE"/>
    <property type="match status" value="1"/>
</dbReference>
<name>A0A1G9QRS2_9FIRM</name>
<comment type="similarity">
    <text evidence="2 13">Belongs to the SUA5 family.</text>
</comment>
<dbReference type="Proteomes" id="UP000214880">
    <property type="component" value="Unassembled WGS sequence"/>
</dbReference>
<evidence type="ECO:0000256" key="14">
    <source>
        <dbReference type="PIRSR" id="PIRSR004930-1"/>
    </source>
</evidence>
<dbReference type="EMBL" id="FNHB01000002">
    <property type="protein sequence ID" value="SDM13729.1"/>
    <property type="molecule type" value="Genomic_DNA"/>
</dbReference>
<dbReference type="GO" id="GO:0006450">
    <property type="term" value="P:regulation of translational fidelity"/>
    <property type="evidence" value="ECO:0007669"/>
    <property type="project" value="TreeGrafter"/>
</dbReference>
<evidence type="ECO:0000256" key="9">
    <source>
        <dbReference type="ARBA" id="ARBA00022741"/>
    </source>
</evidence>
<keyword evidence="8 13" id="KW-0548">Nucleotidyltransferase</keyword>
<feature type="binding site" evidence="14">
    <location>
        <position position="69"/>
    </location>
    <ligand>
        <name>L-threonine</name>
        <dbReference type="ChEBI" id="CHEBI:57926"/>
    </ligand>
</feature>
<dbReference type="Pfam" id="PF01300">
    <property type="entry name" value="Sua5_yciO_yrdC"/>
    <property type="match status" value="1"/>
</dbReference>
<feature type="domain" description="YrdC-like" evidence="15">
    <location>
        <begin position="15"/>
        <end position="201"/>
    </location>
</feature>
<feature type="binding site" evidence="14">
    <location>
        <position position="145"/>
    </location>
    <ligand>
        <name>ATP</name>
        <dbReference type="ChEBI" id="CHEBI:30616"/>
    </ligand>
</feature>
<proteinExistence type="inferred from homology"/>
<keyword evidence="7 13" id="KW-0819">tRNA processing</keyword>
<feature type="binding site" evidence="14">
    <location>
        <position position="153"/>
    </location>
    <ligand>
        <name>ATP</name>
        <dbReference type="ChEBI" id="CHEBI:30616"/>
    </ligand>
</feature>
<dbReference type="InterPro" id="IPR005145">
    <property type="entry name" value="Sua5_C"/>
</dbReference>
<dbReference type="PIRSF" id="PIRSF004930">
    <property type="entry name" value="Tln_factor_SUA5"/>
    <property type="match status" value="1"/>
</dbReference>
<comment type="catalytic activity">
    <reaction evidence="12 13">
        <text>L-threonine + hydrogencarbonate + ATP = L-threonylcarbamoyladenylate + diphosphate + H2O</text>
        <dbReference type="Rhea" id="RHEA:36407"/>
        <dbReference type="ChEBI" id="CHEBI:15377"/>
        <dbReference type="ChEBI" id="CHEBI:17544"/>
        <dbReference type="ChEBI" id="CHEBI:30616"/>
        <dbReference type="ChEBI" id="CHEBI:33019"/>
        <dbReference type="ChEBI" id="CHEBI:57926"/>
        <dbReference type="ChEBI" id="CHEBI:73682"/>
        <dbReference type="EC" id="2.7.7.87"/>
    </reaction>
</comment>
<dbReference type="Gene3D" id="3.40.50.11030">
    <property type="entry name" value="Threonylcarbamoyl-AMP synthase, C-terminal domain"/>
    <property type="match status" value="1"/>
</dbReference>
<keyword evidence="17" id="KW-1185">Reference proteome</keyword>
<accession>A0A1G9QRS2</accession>
<keyword evidence="9 13" id="KW-0547">Nucleotide-binding</keyword>
<keyword evidence="6 13" id="KW-0808">Transferase</keyword>
<comment type="subcellular location">
    <subcellularLocation>
        <location evidence="1 13">Cytoplasm</location>
    </subcellularLocation>
</comment>
<protein>
    <recommendedName>
        <fullName evidence="4 13">Threonylcarbamoyl-AMP synthase</fullName>
        <shortName evidence="13">TC-AMP synthase</shortName>
        <ecNumber evidence="3 13">2.7.7.87</ecNumber>
    </recommendedName>
    <alternativeName>
        <fullName evidence="11 13">L-threonylcarbamoyladenylate synthase</fullName>
    </alternativeName>
</protein>
<feature type="binding site" evidence="14">
    <location>
        <position position="119"/>
    </location>
    <ligand>
        <name>ATP</name>
        <dbReference type="ChEBI" id="CHEBI:30616"/>
    </ligand>
</feature>
<evidence type="ECO:0000256" key="7">
    <source>
        <dbReference type="ARBA" id="ARBA00022694"/>
    </source>
</evidence>
<evidence type="ECO:0000313" key="17">
    <source>
        <dbReference type="Proteomes" id="UP000214880"/>
    </source>
</evidence>
<dbReference type="SUPFAM" id="SSF55821">
    <property type="entry name" value="YrdC/RibB"/>
    <property type="match status" value="1"/>
</dbReference>
<dbReference type="InterPro" id="IPR010923">
    <property type="entry name" value="T(6)A37_SUA5"/>
</dbReference>
<sequence length="348" mass="36132">METTYFQVCKEKPDPACMRRAAEILKQGGLVAFPTETVYGLGANGLDEQAVGAIFRAKGRPSDNPLILHIADQGDLNELVRTVPANARILLNKFWPGPLTVVLERSPVVPDKVTGGLNTVAVRMPDSVVARELIRLAGVPVAAPSANTSGRPSPTTAQAVLADLAGKIDAIIDAGPANIGLESTIVDCTTPVPTLLRPGGITVEMLAAVLGAVEFAPALGGVQAAPKAPGMKYAHYAPNAPLILLEGESKALQDRLWAELTGALAAGKKAGAVVSDETAARLPAEAVIACYGSCRAPAAIAANLYTALRTFDAAPVDVIYAEGVPEEGLGLAIMNRLRKASAYHIIKV</sequence>
<feature type="binding site" evidence="14">
    <location>
        <position position="64"/>
    </location>
    <ligand>
        <name>ATP</name>
        <dbReference type="ChEBI" id="CHEBI:30616"/>
    </ligand>
</feature>
<dbReference type="GO" id="GO:0008033">
    <property type="term" value="P:tRNA processing"/>
    <property type="evidence" value="ECO:0007669"/>
    <property type="project" value="UniProtKB-KW"/>
</dbReference>
<evidence type="ECO:0000256" key="11">
    <source>
        <dbReference type="ARBA" id="ARBA00029774"/>
    </source>
</evidence>
<comment type="function">
    <text evidence="13">Required for the formation of a threonylcarbamoyl group on adenosine at position 37 (t(6)A37) in tRNAs that read codons beginning with adenine.</text>
</comment>
<dbReference type="InterPro" id="IPR006070">
    <property type="entry name" value="Sua5-like_dom"/>
</dbReference>
<feature type="binding site" evidence="14">
    <location>
        <position position="37"/>
    </location>
    <ligand>
        <name>L-threonine</name>
        <dbReference type="ChEBI" id="CHEBI:57926"/>
    </ligand>
</feature>
<feature type="binding site" evidence="14">
    <location>
        <position position="143"/>
    </location>
    <ligand>
        <name>L-threonine</name>
        <dbReference type="ChEBI" id="CHEBI:57926"/>
    </ligand>
</feature>
<dbReference type="STRING" id="146817.SAMN04488502_102277"/>
<dbReference type="AlphaFoldDB" id="A0A1G9QRS2"/>
<feature type="binding site" evidence="14">
    <location>
        <position position="123"/>
    </location>
    <ligand>
        <name>L-threonine</name>
        <dbReference type="ChEBI" id="CHEBI:57926"/>
    </ligand>
</feature>